<accession>A0ABN1NA54</accession>
<dbReference type="EMBL" id="BAAAHP010000209">
    <property type="protein sequence ID" value="GAA0899513.1"/>
    <property type="molecule type" value="Genomic_DNA"/>
</dbReference>
<protein>
    <submittedName>
        <fullName evidence="1">Uncharacterized protein</fullName>
    </submittedName>
</protein>
<dbReference type="RefSeq" id="WP_343945453.1">
    <property type="nucleotide sequence ID" value="NZ_BAAAHP010000209.1"/>
</dbReference>
<gene>
    <name evidence="1" type="ORF">GCM10009559_64140</name>
</gene>
<reference evidence="1 2" key="1">
    <citation type="journal article" date="2019" name="Int. J. Syst. Evol. Microbiol.">
        <title>The Global Catalogue of Microorganisms (GCM) 10K type strain sequencing project: providing services to taxonomists for standard genome sequencing and annotation.</title>
        <authorList>
            <consortium name="The Broad Institute Genomics Platform"/>
            <consortium name="The Broad Institute Genome Sequencing Center for Infectious Disease"/>
            <person name="Wu L."/>
            <person name="Ma J."/>
        </authorList>
    </citation>
    <scope>NUCLEOTIDE SEQUENCE [LARGE SCALE GENOMIC DNA]</scope>
    <source>
        <strain evidence="1 2">JCM 11117</strain>
    </source>
</reference>
<name>A0ABN1NA54_9PSEU</name>
<organism evidence="1 2">
    <name type="scientific">Pseudonocardia zijingensis</name>
    <dbReference type="NCBI Taxonomy" id="153376"/>
    <lineage>
        <taxon>Bacteria</taxon>
        <taxon>Bacillati</taxon>
        <taxon>Actinomycetota</taxon>
        <taxon>Actinomycetes</taxon>
        <taxon>Pseudonocardiales</taxon>
        <taxon>Pseudonocardiaceae</taxon>
        <taxon>Pseudonocardia</taxon>
    </lineage>
</organism>
<proteinExistence type="predicted"/>
<evidence type="ECO:0000313" key="2">
    <source>
        <dbReference type="Proteomes" id="UP001499967"/>
    </source>
</evidence>
<evidence type="ECO:0000313" key="1">
    <source>
        <dbReference type="EMBL" id="GAA0899513.1"/>
    </source>
</evidence>
<sequence>MQGGSGSSWGPGAVPLAVRVSRRTVDELGRDGIAELAEHLWAGNCQTCGTPLGAERPALLVDDLMVSALASLHHPHCLRPEWNDGGGIRMTSSELVTHLTRALMVPLPFGGTGRPAEQRPALLVNPGLEMVMLRRGADRRWRVATVDLHTHHGLHPADARLHHLSPDRPVAGVRARLTGAGLRVELPHATWTAAVEPAFGAEVRRSAGFLLAVTTMLRPDGHAPLQSLVAAVRAGQVATGWVATAS</sequence>
<dbReference type="Proteomes" id="UP001499967">
    <property type="component" value="Unassembled WGS sequence"/>
</dbReference>
<keyword evidence="2" id="KW-1185">Reference proteome</keyword>
<comment type="caution">
    <text evidence="1">The sequence shown here is derived from an EMBL/GenBank/DDBJ whole genome shotgun (WGS) entry which is preliminary data.</text>
</comment>